<comment type="caution">
    <text evidence="1">The sequence shown here is derived from an EMBL/GenBank/DDBJ whole genome shotgun (WGS) entry which is preliminary data.</text>
</comment>
<reference evidence="1" key="1">
    <citation type="submission" date="2018-07" db="EMBL/GenBank/DDBJ databases">
        <authorList>
            <consortium name="GenomeTrakr network: Whole genome sequencing for foodborne pathogen traceback"/>
        </authorList>
    </citation>
    <scope>NUCLEOTIDE SEQUENCE</scope>
    <source>
        <strain evidence="1">CFSAN071792</strain>
    </source>
</reference>
<name>A0A5V4MDK7_SALER</name>
<proteinExistence type="predicted"/>
<dbReference type="EMBL" id="AAHBLK010000007">
    <property type="protein sequence ID" value="EBU2560776.1"/>
    <property type="molecule type" value="Genomic_DNA"/>
</dbReference>
<organism evidence="1">
    <name type="scientific">Salmonella enterica</name>
    <name type="common">Salmonella choleraesuis</name>
    <dbReference type="NCBI Taxonomy" id="28901"/>
    <lineage>
        <taxon>Bacteria</taxon>
        <taxon>Pseudomonadati</taxon>
        <taxon>Pseudomonadota</taxon>
        <taxon>Gammaproteobacteria</taxon>
        <taxon>Enterobacterales</taxon>
        <taxon>Enterobacteriaceae</taxon>
        <taxon>Salmonella</taxon>
    </lineage>
</organism>
<accession>A0A5V4MDK7</accession>
<gene>
    <name evidence="1" type="ORF">CVP59_06605</name>
</gene>
<evidence type="ECO:0000313" key="1">
    <source>
        <dbReference type="EMBL" id="EBU2560776.1"/>
    </source>
</evidence>
<protein>
    <submittedName>
        <fullName evidence="1">Uncharacterized protein</fullName>
    </submittedName>
</protein>
<dbReference type="AlphaFoldDB" id="A0A5V4MDK7"/>
<sequence>MNVATIHMAPRIINAEKINSATIYSPPNKKACDYQQACYKFSDVDGHTSAPCAYRLPRAAGAFDAVQICLASSWSHATKCP</sequence>